<comment type="cofactor">
    <cofactor evidence="1">
        <name>pyridoxal 5'-phosphate</name>
        <dbReference type="ChEBI" id="CHEBI:597326"/>
    </cofactor>
</comment>
<sequence>MEAEFAALADGILGGYGKQAAEANVSRDQTILELLRHRKLPKEGWDELTIDILFQRLAAMDSNNFPAQVGAGEREGRVLCPLVQRRHYRLSHGVGRSGDVYEVQPKAAGSSLVNRLACSLVLDAIRLAGVRSCRSAIIVPVATGMALMLCMLSWKRMRPDA</sequence>
<dbReference type="PANTHER" id="PTHR12944">
    <property type="entry name" value="SOLUBLE LIVER ANTIGEN/LIVER PANCREAS ANTIGEN"/>
    <property type="match status" value="1"/>
</dbReference>
<feature type="transmembrane region" description="Helical" evidence="18">
    <location>
        <begin position="136"/>
        <end position="154"/>
    </location>
</feature>
<keyword evidence="19" id="KW-1185">Reference proteome</keyword>
<evidence type="ECO:0000256" key="18">
    <source>
        <dbReference type="SAM" id="Phobius"/>
    </source>
</evidence>
<dbReference type="GO" id="GO:0000049">
    <property type="term" value="F:tRNA binding"/>
    <property type="evidence" value="ECO:0007669"/>
    <property type="project" value="UniProtKB-KW"/>
</dbReference>
<dbReference type="SUPFAM" id="SSF53383">
    <property type="entry name" value="PLP-dependent transferases"/>
    <property type="match status" value="1"/>
</dbReference>
<evidence type="ECO:0000256" key="4">
    <source>
        <dbReference type="ARBA" id="ARBA00007037"/>
    </source>
</evidence>
<keyword evidence="18" id="KW-0472">Membrane</keyword>
<dbReference type="InterPro" id="IPR019872">
    <property type="entry name" value="Sec-tRNA_Se_transferase"/>
</dbReference>
<keyword evidence="9" id="KW-0694">RNA-binding</keyword>
<accession>A0A914XEL7</accession>
<evidence type="ECO:0000256" key="3">
    <source>
        <dbReference type="ARBA" id="ARBA00004822"/>
    </source>
</evidence>
<dbReference type="GO" id="GO:0098621">
    <property type="term" value="F:O-phosphoseryl-tRNA(Sec) selenium transferase activity"/>
    <property type="evidence" value="ECO:0007669"/>
    <property type="project" value="UniProtKB-EC"/>
</dbReference>
<evidence type="ECO:0000256" key="7">
    <source>
        <dbReference type="ARBA" id="ARBA00022555"/>
    </source>
</evidence>
<evidence type="ECO:0000256" key="16">
    <source>
        <dbReference type="ARBA" id="ARBA00032693"/>
    </source>
</evidence>
<comment type="subunit">
    <text evidence="13">Homotetramer formed by a catalytic dimer and a non-catalytic dimer serving as a binding platform that orients tRNASec for catalysis. Each tetramer binds the CCA ends of two tRNAs which point to the active sites of the catalytic dimer.</text>
</comment>
<comment type="function">
    <text evidence="2">Converts O-phosphoseryl-tRNA(Sec) to selenocysteinyl-tRNA(Sec) required for selenoprotein biosynthesis.</text>
</comment>
<dbReference type="AlphaFoldDB" id="A0A914XEL7"/>
<keyword evidence="11" id="KW-0648">Protein biosynthesis</keyword>
<dbReference type="Gene3D" id="3.40.640.10">
    <property type="entry name" value="Type I PLP-dependent aspartate aminotransferase-like (Major domain)"/>
    <property type="match status" value="1"/>
</dbReference>
<evidence type="ECO:0000313" key="19">
    <source>
        <dbReference type="Proteomes" id="UP000887566"/>
    </source>
</evidence>
<dbReference type="EC" id="2.9.1.2" evidence="5"/>
<evidence type="ECO:0000256" key="10">
    <source>
        <dbReference type="ARBA" id="ARBA00022898"/>
    </source>
</evidence>
<evidence type="ECO:0000256" key="2">
    <source>
        <dbReference type="ARBA" id="ARBA00002552"/>
    </source>
</evidence>
<evidence type="ECO:0000256" key="1">
    <source>
        <dbReference type="ARBA" id="ARBA00001933"/>
    </source>
</evidence>
<evidence type="ECO:0000256" key="8">
    <source>
        <dbReference type="ARBA" id="ARBA00022679"/>
    </source>
</evidence>
<keyword evidence="12" id="KW-0711">Selenium</keyword>
<keyword evidence="18" id="KW-1133">Transmembrane helix</keyword>
<organism evidence="19 20">
    <name type="scientific">Plectus sambesii</name>
    <dbReference type="NCBI Taxonomy" id="2011161"/>
    <lineage>
        <taxon>Eukaryota</taxon>
        <taxon>Metazoa</taxon>
        <taxon>Ecdysozoa</taxon>
        <taxon>Nematoda</taxon>
        <taxon>Chromadorea</taxon>
        <taxon>Plectida</taxon>
        <taxon>Plectina</taxon>
        <taxon>Plectoidea</taxon>
        <taxon>Plectidae</taxon>
        <taxon>Plectus</taxon>
    </lineage>
</organism>
<dbReference type="GO" id="GO:0001717">
    <property type="term" value="P:conversion of seryl-tRNAsec to selenocys-tRNAsec"/>
    <property type="evidence" value="ECO:0007669"/>
    <property type="project" value="InterPro"/>
</dbReference>
<evidence type="ECO:0000256" key="15">
    <source>
        <dbReference type="ARBA" id="ARBA00032048"/>
    </source>
</evidence>
<proteinExistence type="inferred from homology"/>
<evidence type="ECO:0000256" key="5">
    <source>
        <dbReference type="ARBA" id="ARBA00012464"/>
    </source>
</evidence>
<evidence type="ECO:0000256" key="12">
    <source>
        <dbReference type="ARBA" id="ARBA00023266"/>
    </source>
</evidence>
<evidence type="ECO:0000256" key="14">
    <source>
        <dbReference type="ARBA" id="ARBA00030669"/>
    </source>
</evidence>
<reference evidence="20" key="1">
    <citation type="submission" date="2022-11" db="UniProtKB">
        <authorList>
            <consortium name="WormBaseParasite"/>
        </authorList>
    </citation>
    <scope>IDENTIFICATION</scope>
</reference>
<dbReference type="GO" id="GO:0001514">
    <property type="term" value="P:selenocysteine incorporation"/>
    <property type="evidence" value="ECO:0007669"/>
    <property type="project" value="TreeGrafter"/>
</dbReference>
<keyword evidence="10" id="KW-0663">Pyridoxal phosphate</keyword>
<comment type="catalytic activity">
    <reaction evidence="17">
        <text>O-phospho-L-seryl-tRNA(Sec) + selenophosphate + H2O = L-selenocysteinyl-tRNA(Sec) + 2 phosphate</text>
        <dbReference type="Rhea" id="RHEA:25041"/>
        <dbReference type="Rhea" id="RHEA-COMP:9743"/>
        <dbReference type="Rhea" id="RHEA-COMP:9947"/>
        <dbReference type="ChEBI" id="CHEBI:15377"/>
        <dbReference type="ChEBI" id="CHEBI:16144"/>
        <dbReference type="ChEBI" id="CHEBI:43474"/>
        <dbReference type="ChEBI" id="CHEBI:78551"/>
        <dbReference type="ChEBI" id="CHEBI:78573"/>
        <dbReference type="EC" id="2.9.1.2"/>
    </reaction>
</comment>
<dbReference type="Proteomes" id="UP000887566">
    <property type="component" value="Unplaced"/>
</dbReference>
<comment type="pathway">
    <text evidence="3">Aminoacyl-tRNA biosynthesis; selenocysteinyl-tRNA(Sec) biosynthesis; selenocysteinyl-tRNA(Sec) from L-seryl-tRNA(Sec) (archaeal/eukaryal route): step 2/2.</text>
</comment>
<dbReference type="InterPro" id="IPR015424">
    <property type="entry name" value="PyrdxlP-dep_Trfase"/>
</dbReference>
<dbReference type="InterPro" id="IPR015421">
    <property type="entry name" value="PyrdxlP-dep_Trfase_major"/>
</dbReference>
<keyword evidence="8" id="KW-0808">Transferase</keyword>
<evidence type="ECO:0000313" key="20">
    <source>
        <dbReference type="WBParaSite" id="PSAMB.scaffold7729size7203.g30513.t1"/>
    </source>
</evidence>
<evidence type="ECO:0000256" key="9">
    <source>
        <dbReference type="ARBA" id="ARBA00022884"/>
    </source>
</evidence>
<dbReference type="InterPro" id="IPR008829">
    <property type="entry name" value="SepSecS/SepCysS"/>
</dbReference>
<dbReference type="WBParaSite" id="PSAMB.scaffold7729size7203.g30513.t1">
    <property type="protein sequence ID" value="PSAMB.scaffold7729size7203.g30513.t1"/>
    <property type="gene ID" value="PSAMB.scaffold7729size7203.g30513"/>
</dbReference>
<comment type="similarity">
    <text evidence="4">Belongs to the SepSecS family.</text>
</comment>
<name>A0A914XEL7_9BILA</name>
<evidence type="ECO:0000256" key="11">
    <source>
        <dbReference type="ARBA" id="ARBA00022917"/>
    </source>
</evidence>
<keyword evidence="18" id="KW-0812">Transmembrane</keyword>
<keyword evidence="7" id="KW-0820">tRNA-binding</keyword>
<protein>
    <recommendedName>
        <fullName evidence="6">O-phosphoseryl-tRNA(Sec) selenium transferase</fullName>
        <ecNumber evidence="5">2.9.1.2</ecNumber>
    </recommendedName>
    <alternativeName>
        <fullName evidence="14">Selenocysteine synthase</fullName>
    </alternativeName>
    <alternativeName>
        <fullName evidence="15">Selenocysteinyl-tRNA(Sec) synthase</fullName>
    </alternativeName>
    <alternativeName>
        <fullName evidence="16">Sep-tRNA:Sec-tRNA synthase</fullName>
    </alternativeName>
</protein>
<dbReference type="Pfam" id="PF05889">
    <property type="entry name" value="SepSecS"/>
    <property type="match status" value="1"/>
</dbReference>
<evidence type="ECO:0000256" key="6">
    <source>
        <dbReference type="ARBA" id="ARBA00021963"/>
    </source>
</evidence>
<evidence type="ECO:0000256" key="17">
    <source>
        <dbReference type="ARBA" id="ARBA00048808"/>
    </source>
</evidence>
<evidence type="ECO:0000256" key="13">
    <source>
        <dbReference type="ARBA" id="ARBA00026053"/>
    </source>
</evidence>
<dbReference type="PANTHER" id="PTHR12944:SF2">
    <property type="entry name" value="O-PHOSPHOSERYL-TRNA(SEC) SELENIUM TRANSFERASE"/>
    <property type="match status" value="1"/>
</dbReference>